<gene>
    <name evidence="1" type="ORF">LCPAC401_01230</name>
</gene>
<protein>
    <submittedName>
        <fullName evidence="1">Uncharacterized protein</fullName>
    </submittedName>
</protein>
<sequence length="156" mass="18521">MSKEFTFKVLNKEGGYSHFVRLTPKGFEYDGRNMLDKDKILMRGNKITIVASYPLNDKYIFDIIIDKRFNFTRFVLAKVISKLYQLIYREEKETDMLPIESMTERYGRICCRRPKMVNGHPSCEKYDIWDHDLGDLVLNTVYYDSDRDLYTLVLSS</sequence>
<dbReference type="PANTHER" id="PTHR37515">
    <property type="entry name" value="YALI0C09240P"/>
    <property type="match status" value="1"/>
</dbReference>
<evidence type="ECO:0000313" key="1">
    <source>
        <dbReference type="EMBL" id="QBK92485.1"/>
    </source>
</evidence>
<dbReference type="EMBL" id="MK500578">
    <property type="protein sequence ID" value="QBK92485.1"/>
    <property type="molecule type" value="Genomic_DNA"/>
</dbReference>
<organism evidence="1">
    <name type="scientific">Pithovirus LCPAC401</name>
    <dbReference type="NCBI Taxonomy" id="2506595"/>
    <lineage>
        <taxon>Viruses</taxon>
        <taxon>Pithoviruses</taxon>
    </lineage>
</organism>
<accession>A0A481ZAI3</accession>
<dbReference type="PANTHER" id="PTHR37515:SF2">
    <property type="entry name" value="YALI0C09240P"/>
    <property type="match status" value="1"/>
</dbReference>
<reference evidence="1" key="1">
    <citation type="journal article" date="2019" name="MBio">
        <title>Virus Genomes from Deep Sea Sediments Expand the Ocean Megavirome and Support Independent Origins of Viral Gigantism.</title>
        <authorList>
            <person name="Backstrom D."/>
            <person name="Yutin N."/>
            <person name="Jorgensen S.L."/>
            <person name="Dharamshi J."/>
            <person name="Homa F."/>
            <person name="Zaremba-Niedwiedzka K."/>
            <person name="Spang A."/>
            <person name="Wolf Y.I."/>
            <person name="Koonin E.V."/>
            <person name="Ettema T.J."/>
        </authorList>
    </citation>
    <scope>NUCLEOTIDE SEQUENCE</scope>
</reference>
<name>A0A481ZAI3_9VIRU</name>
<proteinExistence type="predicted"/>